<sequence>MEAVLTHLREAIERGDLTAGDRLPSEAQLSREYQVSRSVVREALRGLQALGLTVSRTGRGTFVTASGPPENPTFGGYSAQHLLEARRHVEVPVAGYAALRRSDEELARLTGLADRMDAETGEAAWVALDSQFHVAIARASGNPVFAKVIEEIRDALARQSAFLNRLGDRRRASNDEHRRIVAAITERAESVAVAEMATHLDHVEQTLITIVRPARETDAETRPTA</sequence>
<organism evidence="5 6">
    <name type="scientific">Amycolatopsis panacis</name>
    <dbReference type="NCBI Taxonomy" id="2340917"/>
    <lineage>
        <taxon>Bacteria</taxon>
        <taxon>Bacillati</taxon>
        <taxon>Actinomycetota</taxon>
        <taxon>Actinomycetes</taxon>
        <taxon>Pseudonocardiales</taxon>
        <taxon>Pseudonocardiaceae</taxon>
        <taxon>Amycolatopsis</taxon>
    </lineage>
</organism>
<dbReference type="InterPro" id="IPR036390">
    <property type="entry name" value="WH_DNA-bd_sf"/>
</dbReference>
<dbReference type="InterPro" id="IPR008920">
    <property type="entry name" value="TF_FadR/GntR_C"/>
</dbReference>
<evidence type="ECO:0000313" key="5">
    <source>
        <dbReference type="EMBL" id="RJQ82781.1"/>
    </source>
</evidence>
<dbReference type="AlphaFoldDB" id="A0A419HZZ6"/>
<dbReference type="EMBL" id="QZFV01000099">
    <property type="protein sequence ID" value="RJQ82781.1"/>
    <property type="molecule type" value="Genomic_DNA"/>
</dbReference>
<accession>A0A419HZZ6</accession>
<dbReference type="InterPro" id="IPR036388">
    <property type="entry name" value="WH-like_DNA-bd_sf"/>
</dbReference>
<dbReference type="SUPFAM" id="SSF46785">
    <property type="entry name" value="Winged helix' DNA-binding domain"/>
    <property type="match status" value="1"/>
</dbReference>
<dbReference type="OrthoDB" id="3567645at2"/>
<dbReference type="PANTHER" id="PTHR43537">
    <property type="entry name" value="TRANSCRIPTIONAL REGULATOR, GNTR FAMILY"/>
    <property type="match status" value="1"/>
</dbReference>
<dbReference type="CDD" id="cd07377">
    <property type="entry name" value="WHTH_GntR"/>
    <property type="match status" value="1"/>
</dbReference>
<keyword evidence="6" id="KW-1185">Reference proteome</keyword>
<dbReference type="PANTHER" id="PTHR43537:SF5">
    <property type="entry name" value="UXU OPERON TRANSCRIPTIONAL REGULATOR"/>
    <property type="match status" value="1"/>
</dbReference>
<dbReference type="PRINTS" id="PR00035">
    <property type="entry name" value="HTHGNTR"/>
</dbReference>
<protein>
    <submittedName>
        <fullName evidence="5">FadR family transcriptional regulator</fullName>
    </submittedName>
</protein>
<dbReference type="Gene3D" id="1.10.10.10">
    <property type="entry name" value="Winged helix-like DNA-binding domain superfamily/Winged helix DNA-binding domain"/>
    <property type="match status" value="1"/>
</dbReference>
<dbReference type="Gene3D" id="1.20.120.530">
    <property type="entry name" value="GntR ligand-binding domain-like"/>
    <property type="match status" value="1"/>
</dbReference>
<keyword evidence="2" id="KW-0238">DNA-binding</keyword>
<dbReference type="GO" id="GO:0003677">
    <property type="term" value="F:DNA binding"/>
    <property type="evidence" value="ECO:0007669"/>
    <property type="project" value="UniProtKB-KW"/>
</dbReference>
<dbReference type="RefSeq" id="WP_120025150.1">
    <property type="nucleotide sequence ID" value="NZ_QZFV01000099.1"/>
</dbReference>
<dbReference type="SMART" id="SM00895">
    <property type="entry name" value="FCD"/>
    <property type="match status" value="1"/>
</dbReference>
<evidence type="ECO:0000313" key="6">
    <source>
        <dbReference type="Proteomes" id="UP000285112"/>
    </source>
</evidence>
<evidence type="ECO:0000259" key="4">
    <source>
        <dbReference type="PROSITE" id="PS50949"/>
    </source>
</evidence>
<dbReference type="PROSITE" id="PS50949">
    <property type="entry name" value="HTH_GNTR"/>
    <property type="match status" value="1"/>
</dbReference>
<dbReference type="Pfam" id="PF07729">
    <property type="entry name" value="FCD"/>
    <property type="match status" value="1"/>
</dbReference>
<dbReference type="Pfam" id="PF00392">
    <property type="entry name" value="GntR"/>
    <property type="match status" value="1"/>
</dbReference>
<keyword evidence="3" id="KW-0804">Transcription</keyword>
<reference evidence="5 6" key="1">
    <citation type="submission" date="2018-09" db="EMBL/GenBank/DDBJ databases">
        <title>YIM PH 21725 draft genome.</title>
        <authorList>
            <person name="Miao C."/>
        </authorList>
    </citation>
    <scope>NUCLEOTIDE SEQUENCE [LARGE SCALE GENOMIC DNA]</scope>
    <source>
        <strain evidence="6">YIM PH21725</strain>
    </source>
</reference>
<dbReference type="SMART" id="SM00345">
    <property type="entry name" value="HTH_GNTR"/>
    <property type="match status" value="1"/>
</dbReference>
<evidence type="ECO:0000256" key="3">
    <source>
        <dbReference type="ARBA" id="ARBA00023163"/>
    </source>
</evidence>
<gene>
    <name evidence="5" type="ORF">D5S19_21395</name>
</gene>
<keyword evidence="1" id="KW-0805">Transcription regulation</keyword>
<dbReference type="Proteomes" id="UP000285112">
    <property type="component" value="Unassembled WGS sequence"/>
</dbReference>
<proteinExistence type="predicted"/>
<evidence type="ECO:0000256" key="2">
    <source>
        <dbReference type="ARBA" id="ARBA00023125"/>
    </source>
</evidence>
<dbReference type="InterPro" id="IPR000524">
    <property type="entry name" value="Tscrpt_reg_HTH_GntR"/>
</dbReference>
<dbReference type="GO" id="GO:0003700">
    <property type="term" value="F:DNA-binding transcription factor activity"/>
    <property type="evidence" value="ECO:0007669"/>
    <property type="project" value="InterPro"/>
</dbReference>
<comment type="caution">
    <text evidence="5">The sequence shown here is derived from an EMBL/GenBank/DDBJ whole genome shotgun (WGS) entry which is preliminary data.</text>
</comment>
<evidence type="ECO:0000256" key="1">
    <source>
        <dbReference type="ARBA" id="ARBA00023015"/>
    </source>
</evidence>
<name>A0A419HZZ6_9PSEU</name>
<dbReference type="InterPro" id="IPR011711">
    <property type="entry name" value="GntR_C"/>
</dbReference>
<dbReference type="SUPFAM" id="SSF48008">
    <property type="entry name" value="GntR ligand-binding domain-like"/>
    <property type="match status" value="1"/>
</dbReference>
<feature type="domain" description="HTH gntR-type" evidence="4">
    <location>
        <begin position="1"/>
        <end position="66"/>
    </location>
</feature>